<reference evidence="2" key="1">
    <citation type="journal article" date="2023" name="Mol. Phylogenet. Evol.">
        <title>Genome-scale phylogeny and comparative genomics of the fungal order Sordariales.</title>
        <authorList>
            <person name="Hensen N."/>
            <person name="Bonometti L."/>
            <person name="Westerberg I."/>
            <person name="Brannstrom I.O."/>
            <person name="Guillou S."/>
            <person name="Cros-Aarteil S."/>
            <person name="Calhoun S."/>
            <person name="Haridas S."/>
            <person name="Kuo A."/>
            <person name="Mondo S."/>
            <person name="Pangilinan J."/>
            <person name="Riley R."/>
            <person name="LaButti K."/>
            <person name="Andreopoulos B."/>
            <person name="Lipzen A."/>
            <person name="Chen C."/>
            <person name="Yan M."/>
            <person name="Daum C."/>
            <person name="Ng V."/>
            <person name="Clum A."/>
            <person name="Steindorff A."/>
            <person name="Ohm R.A."/>
            <person name="Martin F."/>
            <person name="Silar P."/>
            <person name="Natvig D.O."/>
            <person name="Lalanne C."/>
            <person name="Gautier V."/>
            <person name="Ament-Velasquez S.L."/>
            <person name="Kruys A."/>
            <person name="Hutchinson M.I."/>
            <person name="Powell A.J."/>
            <person name="Barry K."/>
            <person name="Miller A.N."/>
            <person name="Grigoriev I.V."/>
            <person name="Debuchy R."/>
            <person name="Gladieux P."/>
            <person name="Hiltunen Thoren M."/>
            <person name="Johannesson H."/>
        </authorList>
    </citation>
    <scope>NUCLEOTIDE SEQUENCE</scope>
    <source>
        <strain evidence="2">CBS 103.79</strain>
    </source>
</reference>
<dbReference type="AlphaFoldDB" id="A0AAN6MA61"/>
<keyword evidence="3" id="KW-1185">Reference proteome</keyword>
<organism evidence="2 3">
    <name type="scientific">Staphylotrichum tortipilum</name>
    <dbReference type="NCBI Taxonomy" id="2831512"/>
    <lineage>
        <taxon>Eukaryota</taxon>
        <taxon>Fungi</taxon>
        <taxon>Dikarya</taxon>
        <taxon>Ascomycota</taxon>
        <taxon>Pezizomycotina</taxon>
        <taxon>Sordariomycetes</taxon>
        <taxon>Sordariomycetidae</taxon>
        <taxon>Sordariales</taxon>
        <taxon>Chaetomiaceae</taxon>
        <taxon>Staphylotrichum</taxon>
    </lineage>
</organism>
<protein>
    <submittedName>
        <fullName evidence="2">HET-domain-containing protein</fullName>
    </submittedName>
</protein>
<dbReference type="InterPro" id="IPR010730">
    <property type="entry name" value="HET"/>
</dbReference>
<evidence type="ECO:0000313" key="3">
    <source>
        <dbReference type="Proteomes" id="UP001303889"/>
    </source>
</evidence>
<name>A0AAN6MA61_9PEZI</name>
<accession>A0AAN6MA61</accession>
<dbReference type="Proteomes" id="UP001303889">
    <property type="component" value="Unassembled WGS sequence"/>
</dbReference>
<gene>
    <name evidence="2" type="ORF">C8A05DRAFT_39207</name>
</gene>
<dbReference type="Pfam" id="PF06985">
    <property type="entry name" value="HET"/>
    <property type="match status" value="1"/>
</dbReference>
<dbReference type="Pfam" id="PF26639">
    <property type="entry name" value="Het-6_barrel"/>
    <property type="match status" value="1"/>
</dbReference>
<dbReference type="EMBL" id="MU856223">
    <property type="protein sequence ID" value="KAK3897247.1"/>
    <property type="molecule type" value="Genomic_DNA"/>
</dbReference>
<proteinExistence type="predicted"/>
<comment type="caution">
    <text evidence="2">The sequence shown here is derived from an EMBL/GenBank/DDBJ whole genome shotgun (WGS) entry which is preliminary data.</text>
</comment>
<evidence type="ECO:0000259" key="1">
    <source>
        <dbReference type="Pfam" id="PF06985"/>
    </source>
</evidence>
<evidence type="ECO:0000313" key="2">
    <source>
        <dbReference type="EMBL" id="KAK3897247.1"/>
    </source>
</evidence>
<dbReference type="InterPro" id="IPR052895">
    <property type="entry name" value="HetReg/Transcr_Mod"/>
</dbReference>
<reference evidence="2" key="2">
    <citation type="submission" date="2023-05" db="EMBL/GenBank/DDBJ databases">
        <authorList>
            <consortium name="Lawrence Berkeley National Laboratory"/>
            <person name="Steindorff A."/>
            <person name="Hensen N."/>
            <person name="Bonometti L."/>
            <person name="Westerberg I."/>
            <person name="Brannstrom I.O."/>
            <person name="Guillou S."/>
            <person name="Cros-Aarteil S."/>
            <person name="Calhoun S."/>
            <person name="Haridas S."/>
            <person name="Kuo A."/>
            <person name="Mondo S."/>
            <person name="Pangilinan J."/>
            <person name="Riley R."/>
            <person name="Labutti K."/>
            <person name="Andreopoulos B."/>
            <person name="Lipzen A."/>
            <person name="Chen C."/>
            <person name="Yanf M."/>
            <person name="Daum C."/>
            <person name="Ng V."/>
            <person name="Clum A."/>
            <person name="Ohm R."/>
            <person name="Martin F."/>
            <person name="Silar P."/>
            <person name="Natvig D."/>
            <person name="Lalanne C."/>
            <person name="Gautier V."/>
            <person name="Ament-Velasquez S.L."/>
            <person name="Kruys A."/>
            <person name="Hutchinson M.I."/>
            <person name="Powell A.J."/>
            <person name="Barry K."/>
            <person name="Miller A.N."/>
            <person name="Grigoriev I.V."/>
            <person name="Debuchy R."/>
            <person name="Gladieux P."/>
            <person name="Thoren M.H."/>
            <person name="Johannesson H."/>
        </authorList>
    </citation>
    <scope>NUCLEOTIDE SEQUENCE</scope>
    <source>
        <strain evidence="2">CBS 103.79</strain>
    </source>
</reference>
<dbReference type="PANTHER" id="PTHR24148">
    <property type="entry name" value="ANKYRIN REPEAT DOMAIN-CONTAINING PROTEIN 39 HOMOLOG-RELATED"/>
    <property type="match status" value="1"/>
</dbReference>
<feature type="domain" description="Heterokaryon incompatibility" evidence="1">
    <location>
        <begin position="52"/>
        <end position="203"/>
    </location>
</feature>
<sequence>MAPSPSRPFSGDIYTNGAQLSSREIRLLRILPGRKEIRCTLTTHPLSAKPQYDALSYAWGPDRKPHAIICDGRRLFVTKSLFHALCQLRRNGQTALLWVDAVCINQADDEEKSVQVRIMRQIYERAGEVKVWLGLEEASDAMGLVLLRQVYRRCGMTDPSDLVTRDWTIVEFLNLPGMEDPAWRAVLKILHRPYFSRIWIVQEFLLARRRTVLLGPHTIDGDILLAFAGAMAKYPRIDEAVRANSTISTTLVVDAAWANPPVGSQLVPDPANPTGPSRQIAIPAAVTPPIMTLWFLHFTTSQFGGALMLELLNWTRIFKAKDPRDRIFALVGLASHFDPEFAHHLVDYKKPLAEVQTELARWFLKHHRRTESMAFSYVDAAGQSASLPSWVPDWAGGGGTSMATSTLVATFYEVDDSAIPNPFVYRRFLSDGSIEIESAILDVVESTINDIPYMTSTPILTNDHLLWAHCRDMEAWEDACWDLAHRSNPSGSYPVTDEHLFDAYWRTLVFDRDPEHRGSSAPAEFKSAAEHWMSSLESFNNFLRLVETRPLGWLNQAIEQFVRAVVQIMRGQSFELALKQYAGGRKFAATRTGYLGWVPLAAQPGDSVCYFERNRLPFVIRRSGTDGWRLVGDCYVHGMMRGLPPEVQKGIVSQRVILL</sequence>
<dbReference type="PANTHER" id="PTHR24148:SF64">
    <property type="entry name" value="HETEROKARYON INCOMPATIBILITY DOMAIN-CONTAINING PROTEIN"/>
    <property type="match status" value="1"/>
</dbReference>